<evidence type="ECO:0000313" key="2">
    <source>
        <dbReference type="Proteomes" id="UP000692954"/>
    </source>
</evidence>
<protein>
    <submittedName>
        <fullName evidence="1">Uncharacterized protein</fullName>
    </submittedName>
</protein>
<dbReference type="PANTHER" id="PTHR33706:SF1">
    <property type="entry name" value="TPR REPEAT PROTEIN"/>
    <property type="match status" value="1"/>
</dbReference>
<evidence type="ECO:0000313" key="1">
    <source>
        <dbReference type="EMBL" id="CAD8128778.1"/>
    </source>
</evidence>
<accession>A0A8S1RKR3</accession>
<dbReference type="Proteomes" id="UP000692954">
    <property type="component" value="Unassembled WGS sequence"/>
</dbReference>
<dbReference type="OrthoDB" id="298777at2759"/>
<dbReference type="AlphaFoldDB" id="A0A8S1RKR3"/>
<organism evidence="1 2">
    <name type="scientific">Paramecium sonneborni</name>
    <dbReference type="NCBI Taxonomy" id="65129"/>
    <lineage>
        <taxon>Eukaryota</taxon>
        <taxon>Sar</taxon>
        <taxon>Alveolata</taxon>
        <taxon>Ciliophora</taxon>
        <taxon>Intramacronucleata</taxon>
        <taxon>Oligohymenophorea</taxon>
        <taxon>Peniculida</taxon>
        <taxon>Parameciidae</taxon>
        <taxon>Paramecium</taxon>
    </lineage>
</organism>
<gene>
    <name evidence="1" type="ORF">PSON_ATCC_30995.1.T1960025</name>
</gene>
<proteinExistence type="predicted"/>
<keyword evidence="2" id="KW-1185">Reference proteome</keyword>
<dbReference type="PANTHER" id="PTHR33706">
    <property type="entry name" value="MORN VARIANT REPEAT PROTEIN"/>
    <property type="match status" value="1"/>
</dbReference>
<sequence>MINPIIIQGVYQYRNYLKRDTFQIKNTEKGEQIYQTMDGSIVFIDQNSSSHQFQGSIRNIEQIKYLAWFQKNNQLSEKEKKWIAFWKDEITNIGGLTDENSLKIGKWIEPFENYCEQCLVVMAGEYNQGKKQGIWEIFMEGQMIGLGLYIEGTKIGKQVELFENFQLTAQIIFIGDYLCGQKQGQWDYHYRYLKNKKFQIMQLCTKIISGGGEFDIFGRKVGKWVDLFENFRWEAQVLCIGEYNFGKKIGKWDYSYSVYQNQPYMIIGGGYYDQDGLKRDFWIELFENFQEYCQVIKLGNYKHGIKQGRWDFKFRCYSDEPFQNIGGGEYNLKGQKTGAWIELFEKFQKKAQVIYSGEYKEGIKCGRWKIYFKNFIQTSSYKQIGGGRYMAGIKQDRWIEIHDEFSESQKIIVQKLYNKVGILKDSKEFRLP</sequence>
<reference evidence="1" key="1">
    <citation type="submission" date="2021-01" db="EMBL/GenBank/DDBJ databases">
        <authorList>
            <consortium name="Genoscope - CEA"/>
            <person name="William W."/>
        </authorList>
    </citation>
    <scope>NUCLEOTIDE SEQUENCE</scope>
</reference>
<name>A0A8S1RKR3_9CILI</name>
<comment type="caution">
    <text evidence="1">The sequence shown here is derived from an EMBL/GenBank/DDBJ whole genome shotgun (WGS) entry which is preliminary data.</text>
</comment>
<dbReference type="EMBL" id="CAJJDN010000196">
    <property type="protein sequence ID" value="CAD8128778.1"/>
    <property type="molecule type" value="Genomic_DNA"/>
</dbReference>